<dbReference type="AlphaFoldDB" id="A0A6C0KCH7"/>
<accession>A0A6C0KCH7</accession>
<feature type="compositionally biased region" description="Basic residues" evidence="1">
    <location>
        <begin position="53"/>
        <end position="66"/>
    </location>
</feature>
<evidence type="ECO:0000256" key="1">
    <source>
        <dbReference type="SAM" id="MobiDB-lite"/>
    </source>
</evidence>
<feature type="region of interest" description="Disordered" evidence="1">
    <location>
        <begin position="1"/>
        <end position="35"/>
    </location>
</feature>
<sequence length="163" mass="18178">MPPKRQRSRSKSTSPKKPAPPKGKGSPKKDYDMDGLTQALQAFLVDTAVTGAKKPRKSSRPKRAPVRLKAAGGRAAKPKAKAGKSQLVKCQEELAKHKETIKGMKDFLKTNKMLEEYTRSKAALQKKPFTDYGEKTDAAVFPRRKQLGIWSDGKVRFGKTIYY</sequence>
<name>A0A6C0KCH7_9ZZZZ</name>
<proteinExistence type="predicted"/>
<evidence type="ECO:0000313" key="2">
    <source>
        <dbReference type="EMBL" id="QHU14450.1"/>
    </source>
</evidence>
<feature type="region of interest" description="Disordered" evidence="1">
    <location>
        <begin position="48"/>
        <end position="87"/>
    </location>
</feature>
<reference evidence="2" key="1">
    <citation type="journal article" date="2020" name="Nature">
        <title>Giant virus diversity and host interactions through global metagenomics.</title>
        <authorList>
            <person name="Schulz F."/>
            <person name="Roux S."/>
            <person name="Paez-Espino D."/>
            <person name="Jungbluth S."/>
            <person name="Walsh D.A."/>
            <person name="Denef V.J."/>
            <person name="McMahon K.D."/>
            <person name="Konstantinidis K.T."/>
            <person name="Eloe-Fadrosh E.A."/>
            <person name="Kyrpides N.C."/>
            <person name="Woyke T."/>
        </authorList>
    </citation>
    <scope>NUCLEOTIDE SEQUENCE</scope>
    <source>
        <strain evidence="2">GVMAG-S-1102113-118</strain>
    </source>
</reference>
<dbReference type="EMBL" id="MN740840">
    <property type="protein sequence ID" value="QHU14450.1"/>
    <property type="molecule type" value="Genomic_DNA"/>
</dbReference>
<feature type="compositionally biased region" description="Basic residues" evidence="1">
    <location>
        <begin position="1"/>
        <end position="10"/>
    </location>
</feature>
<protein>
    <submittedName>
        <fullName evidence="2">Uncharacterized protein</fullName>
    </submittedName>
</protein>
<organism evidence="2">
    <name type="scientific">viral metagenome</name>
    <dbReference type="NCBI Taxonomy" id="1070528"/>
    <lineage>
        <taxon>unclassified sequences</taxon>
        <taxon>metagenomes</taxon>
        <taxon>organismal metagenomes</taxon>
    </lineage>
</organism>